<dbReference type="InterPro" id="IPR051459">
    <property type="entry name" value="Cytochrome_c-type_DH"/>
</dbReference>
<dbReference type="PIRSF" id="PIRSF000018">
    <property type="entry name" value="Mb_ADH_cyt_c"/>
    <property type="match status" value="1"/>
</dbReference>
<dbReference type="PANTHER" id="PTHR35008">
    <property type="entry name" value="BLL4482 PROTEIN-RELATED"/>
    <property type="match status" value="1"/>
</dbReference>
<evidence type="ECO:0000256" key="3">
    <source>
        <dbReference type="ARBA" id="ARBA00022617"/>
    </source>
</evidence>
<feature type="binding site" description="covalent" evidence="9">
    <location>
        <position position="316"/>
    </location>
    <ligand>
        <name>heme c</name>
        <dbReference type="ChEBI" id="CHEBI:61717"/>
        <label>3</label>
    </ligand>
</feature>
<keyword evidence="5 11" id="KW-0732">Signal</keyword>
<comment type="subcellular location">
    <subcellularLocation>
        <location evidence="1">Cell membrane</location>
    </subcellularLocation>
</comment>
<dbReference type="PATRIC" id="fig|1076.23.peg.3960"/>
<comment type="cofactor">
    <cofactor evidence="9">
        <name>heme c</name>
        <dbReference type="ChEBI" id="CHEBI:61717"/>
    </cofactor>
    <text evidence="9">Binds 3 heme c groups covalently per subunit.</text>
</comment>
<dbReference type="GO" id="GO:0009055">
    <property type="term" value="F:electron transfer activity"/>
    <property type="evidence" value="ECO:0007669"/>
    <property type="project" value="InterPro"/>
</dbReference>
<comment type="caution">
    <text evidence="13">The sequence shown here is derived from an EMBL/GenBank/DDBJ whole genome shotgun (WGS) entry which is preliminary data.</text>
</comment>
<feature type="binding site" description="covalent" evidence="9">
    <location>
        <position position="191"/>
    </location>
    <ligand>
        <name>heme c</name>
        <dbReference type="ChEBI" id="CHEBI:61717"/>
        <label>2</label>
    </ligand>
</feature>
<feature type="domain" description="Cytochrome c" evidence="12">
    <location>
        <begin position="176"/>
        <end position="284"/>
    </location>
</feature>
<accession>A0A0D7ELD9</accession>
<name>A0A0D7ELD9_RHOPL</name>
<feature type="binding site" description="axial binding residue" evidence="10">
    <location>
        <position position="49"/>
    </location>
    <ligand>
        <name>heme c</name>
        <dbReference type="ChEBI" id="CHEBI:61717"/>
        <label>1</label>
    </ligand>
    <ligandPart>
        <name>Fe</name>
        <dbReference type="ChEBI" id="CHEBI:18248"/>
    </ligandPart>
</feature>
<dbReference type="GO" id="GO:0016614">
    <property type="term" value="F:oxidoreductase activity, acting on CH-OH group of donors"/>
    <property type="evidence" value="ECO:0007669"/>
    <property type="project" value="InterPro"/>
</dbReference>
<evidence type="ECO:0000256" key="2">
    <source>
        <dbReference type="ARBA" id="ARBA00022475"/>
    </source>
</evidence>
<keyword evidence="4 10" id="KW-0479">Metal-binding</keyword>
<evidence type="ECO:0000256" key="9">
    <source>
        <dbReference type="PIRSR" id="PIRSR000018-50"/>
    </source>
</evidence>
<keyword evidence="3 9" id="KW-0349">Heme</keyword>
<evidence type="ECO:0000256" key="11">
    <source>
        <dbReference type="SAM" id="SignalP"/>
    </source>
</evidence>
<feature type="chain" id="PRO_5002319293" evidence="11">
    <location>
        <begin position="25"/>
        <end position="413"/>
    </location>
</feature>
<evidence type="ECO:0000256" key="7">
    <source>
        <dbReference type="ARBA" id="ARBA00023004"/>
    </source>
</evidence>
<dbReference type="PROSITE" id="PS51007">
    <property type="entry name" value="CYTC"/>
    <property type="match status" value="3"/>
</dbReference>
<keyword evidence="2" id="KW-1003">Cell membrane</keyword>
<dbReference type="InterPro" id="IPR014353">
    <property type="entry name" value="Membr-bd_ADH_cyt_c"/>
</dbReference>
<evidence type="ECO:0000313" key="14">
    <source>
        <dbReference type="Proteomes" id="UP000032515"/>
    </source>
</evidence>
<gene>
    <name evidence="13" type="ORF">OO17_18080</name>
</gene>
<feature type="binding site" description="covalent" evidence="9">
    <location>
        <position position="48"/>
    </location>
    <ligand>
        <name>heme c</name>
        <dbReference type="ChEBI" id="CHEBI:61717"/>
        <label>1</label>
    </ligand>
</feature>
<evidence type="ECO:0000259" key="12">
    <source>
        <dbReference type="PROSITE" id="PS51007"/>
    </source>
</evidence>
<dbReference type="AlphaFoldDB" id="A0A0D7ELD9"/>
<evidence type="ECO:0000256" key="6">
    <source>
        <dbReference type="ARBA" id="ARBA00022737"/>
    </source>
</evidence>
<sequence length="413" mass="43241">MKPMMRSSLAVAALLAVVAAPAAAQDSQSFDRIERGRALAVLGDCGGCHTAPGGKPFAGGLPLATPFGTIVAANITPDRQTGIGNMTDAEFLSALREGRGQGGKRLYPAMPYPAYTKMTDDDVLAIRAYLATVEPVSNAVVSNQLPFPLNIRLAMLGWNWLNFTPGHYRPDPHKSAEWNRGAYIVQGPAHCGTCHTPKTLLGGDKAAAALAGGTLQGWYAPNLTNDPRSGIGNWTKDEVVQYLKTGSNSWTLASGPMAEAIRHSTSHMPDADIAAIATYLKDSGLGAVKAAPVAVAASNNAMRAGAAIFKDSCAVCHKDDGIGEAHLFPRLAGSALVQSEDPTTLTRLVLHGSRAVATATKPTGPAMPAFDWRLNDAQVAAVLTYIRNQWGNAAAPVTASNVAKQRRSLASAP</sequence>
<evidence type="ECO:0000256" key="4">
    <source>
        <dbReference type="ARBA" id="ARBA00022723"/>
    </source>
</evidence>
<dbReference type="Gene3D" id="1.10.760.10">
    <property type="entry name" value="Cytochrome c-like domain"/>
    <property type="match status" value="3"/>
</dbReference>
<dbReference type="Proteomes" id="UP000032515">
    <property type="component" value="Unassembled WGS sequence"/>
</dbReference>
<protein>
    <submittedName>
        <fullName evidence="13">Alcohol dehydrogenase</fullName>
    </submittedName>
</protein>
<dbReference type="GO" id="GO:0020037">
    <property type="term" value="F:heme binding"/>
    <property type="evidence" value="ECO:0007669"/>
    <property type="project" value="InterPro"/>
</dbReference>
<evidence type="ECO:0000256" key="8">
    <source>
        <dbReference type="ARBA" id="ARBA00023136"/>
    </source>
</evidence>
<keyword evidence="6" id="KW-0677">Repeat</keyword>
<feature type="binding site" description="axial binding residue" evidence="10">
    <location>
        <position position="195"/>
    </location>
    <ligand>
        <name>heme c</name>
        <dbReference type="ChEBI" id="CHEBI:61717"/>
        <label>2</label>
    </ligand>
    <ligandPart>
        <name>Fe</name>
        <dbReference type="ChEBI" id="CHEBI:18248"/>
    </ligandPart>
</feature>
<evidence type="ECO:0000256" key="1">
    <source>
        <dbReference type="ARBA" id="ARBA00004236"/>
    </source>
</evidence>
<dbReference type="PANTHER" id="PTHR35008:SF8">
    <property type="entry name" value="ALCOHOL DEHYDROGENASE CYTOCHROME C SUBUNIT"/>
    <property type="match status" value="1"/>
</dbReference>
<proteinExistence type="predicted"/>
<feature type="signal peptide" evidence="11">
    <location>
        <begin position="1"/>
        <end position="24"/>
    </location>
</feature>
<dbReference type="GO" id="GO:0005886">
    <property type="term" value="C:plasma membrane"/>
    <property type="evidence" value="ECO:0007669"/>
    <property type="project" value="UniProtKB-SubCell"/>
</dbReference>
<dbReference type="InterPro" id="IPR036909">
    <property type="entry name" value="Cyt_c-like_dom_sf"/>
</dbReference>
<organism evidence="13 14">
    <name type="scientific">Rhodopseudomonas palustris</name>
    <dbReference type="NCBI Taxonomy" id="1076"/>
    <lineage>
        <taxon>Bacteria</taxon>
        <taxon>Pseudomonadati</taxon>
        <taxon>Pseudomonadota</taxon>
        <taxon>Alphaproteobacteria</taxon>
        <taxon>Hyphomicrobiales</taxon>
        <taxon>Nitrobacteraceae</taxon>
        <taxon>Rhodopseudomonas</taxon>
    </lineage>
</organism>
<dbReference type="Pfam" id="PF00034">
    <property type="entry name" value="Cytochrom_C"/>
    <property type="match status" value="3"/>
</dbReference>
<feature type="binding site" description="covalent" evidence="9">
    <location>
        <position position="313"/>
    </location>
    <ligand>
        <name>heme c</name>
        <dbReference type="ChEBI" id="CHEBI:61717"/>
        <label>3</label>
    </ligand>
</feature>
<feature type="domain" description="Cytochrome c" evidence="12">
    <location>
        <begin position="300"/>
        <end position="390"/>
    </location>
</feature>
<keyword evidence="7 10" id="KW-0408">Iron</keyword>
<feature type="binding site" description="axial binding residue" evidence="10">
    <location>
        <position position="317"/>
    </location>
    <ligand>
        <name>heme c</name>
        <dbReference type="ChEBI" id="CHEBI:61717"/>
        <label>3</label>
    </ligand>
    <ligandPart>
        <name>Fe</name>
        <dbReference type="ChEBI" id="CHEBI:18248"/>
    </ligandPart>
</feature>
<evidence type="ECO:0000256" key="5">
    <source>
        <dbReference type="ARBA" id="ARBA00022729"/>
    </source>
</evidence>
<evidence type="ECO:0000313" key="13">
    <source>
        <dbReference type="EMBL" id="KIZ40257.1"/>
    </source>
</evidence>
<dbReference type="EMBL" id="JXXE01000365">
    <property type="protein sequence ID" value="KIZ40257.1"/>
    <property type="molecule type" value="Genomic_DNA"/>
</dbReference>
<dbReference type="SUPFAM" id="SSF46626">
    <property type="entry name" value="Cytochrome c"/>
    <property type="match status" value="3"/>
</dbReference>
<keyword evidence="8" id="KW-0472">Membrane</keyword>
<evidence type="ECO:0000256" key="10">
    <source>
        <dbReference type="PIRSR" id="PIRSR000018-51"/>
    </source>
</evidence>
<dbReference type="GO" id="GO:0005506">
    <property type="term" value="F:iron ion binding"/>
    <property type="evidence" value="ECO:0007669"/>
    <property type="project" value="InterPro"/>
</dbReference>
<feature type="binding site" description="covalent" evidence="9">
    <location>
        <position position="194"/>
    </location>
    <ligand>
        <name>heme c</name>
        <dbReference type="ChEBI" id="CHEBI:61717"/>
        <label>2</label>
    </ligand>
</feature>
<dbReference type="InterPro" id="IPR009056">
    <property type="entry name" value="Cyt_c-like_dom"/>
</dbReference>
<reference evidence="13 14" key="1">
    <citation type="submission" date="2014-11" db="EMBL/GenBank/DDBJ databases">
        <title>Genomics and ecophysiology of heterotrophic nitrogen fixing bacteria isolated from estuarine surface water.</title>
        <authorList>
            <person name="Bentzon-Tilia M."/>
            <person name="Severin I."/>
            <person name="Hansen L.H."/>
            <person name="Riemann L."/>
        </authorList>
    </citation>
    <scope>NUCLEOTIDE SEQUENCE [LARGE SCALE GENOMIC DNA]</scope>
    <source>
        <strain evidence="13 14">BAL398</strain>
    </source>
</reference>
<feature type="binding site" description="covalent" evidence="9">
    <location>
        <position position="45"/>
    </location>
    <ligand>
        <name>heme c</name>
        <dbReference type="ChEBI" id="CHEBI:61717"/>
        <label>1</label>
    </ligand>
</feature>
<feature type="domain" description="Cytochrome c" evidence="12">
    <location>
        <begin position="31"/>
        <end position="134"/>
    </location>
</feature>